<keyword evidence="1 3" id="KW-0807">Transducer</keyword>
<sequence>MADPAGVVDTEKSTALLARSQELLGILTGQLGDVVSVTEEAAFGVMEGVLGIDEATSGLLELSAELDGLVAQCQQGADTVLAASDDASEEVAHLVGVVTDRDAAVLELIGQVRSLDQDIEAVNAIAKTTALLALNAKIEAARAGEAGRGFSVVADEVRDLSSQSSLAAETIRAGIARVTGLMEERLGVGGESQDVGTAAYLAQRLEALAAAQRSAAQTLADSGRGIEGAARSMATSVTSLSGRTSQVLAQAQFQDMTRQSVEGIVGSLDGLSGNLGTLRDHLEGTADSAALAALDDAVETLFASYVSARQRQVHGSAGRVSSAGASHAPEVAATAPAVAIELF</sequence>
<name>A0A316ADK3_9ACTN</name>
<evidence type="ECO:0000313" key="5">
    <source>
        <dbReference type="EMBL" id="PWJ55692.1"/>
    </source>
</evidence>
<dbReference type="GO" id="GO:0004888">
    <property type="term" value="F:transmembrane signaling receptor activity"/>
    <property type="evidence" value="ECO:0007669"/>
    <property type="project" value="InterPro"/>
</dbReference>
<dbReference type="GO" id="GO:0007165">
    <property type="term" value="P:signal transduction"/>
    <property type="evidence" value="ECO:0007669"/>
    <property type="project" value="UniProtKB-KW"/>
</dbReference>
<evidence type="ECO:0000256" key="3">
    <source>
        <dbReference type="PROSITE-ProRule" id="PRU00284"/>
    </source>
</evidence>
<evidence type="ECO:0000259" key="4">
    <source>
        <dbReference type="PROSITE" id="PS50111"/>
    </source>
</evidence>
<dbReference type="SMART" id="SM00283">
    <property type="entry name" value="MA"/>
    <property type="match status" value="1"/>
</dbReference>
<accession>A0A316ADK3</accession>
<dbReference type="AlphaFoldDB" id="A0A316ADK3"/>
<dbReference type="PROSITE" id="PS50111">
    <property type="entry name" value="CHEMOTAXIS_TRANSDUC_2"/>
    <property type="match status" value="1"/>
</dbReference>
<dbReference type="SUPFAM" id="SSF58104">
    <property type="entry name" value="Methyl-accepting chemotaxis protein (MCP) signaling domain"/>
    <property type="match status" value="1"/>
</dbReference>
<comment type="similarity">
    <text evidence="2">Belongs to the methyl-accepting chemotaxis (MCP) protein family.</text>
</comment>
<comment type="caution">
    <text evidence="5">The sequence shown here is derived from an EMBL/GenBank/DDBJ whole genome shotgun (WGS) entry which is preliminary data.</text>
</comment>
<organism evidence="5 6">
    <name type="scientific">Quadrisphaera granulorum</name>
    <dbReference type="NCBI Taxonomy" id="317664"/>
    <lineage>
        <taxon>Bacteria</taxon>
        <taxon>Bacillati</taxon>
        <taxon>Actinomycetota</taxon>
        <taxon>Actinomycetes</taxon>
        <taxon>Kineosporiales</taxon>
        <taxon>Kineosporiaceae</taxon>
        <taxon>Quadrisphaera</taxon>
    </lineage>
</organism>
<dbReference type="Gene3D" id="1.10.287.950">
    <property type="entry name" value="Methyl-accepting chemotaxis protein"/>
    <property type="match status" value="1"/>
</dbReference>
<feature type="domain" description="Methyl-accepting transducer" evidence="4">
    <location>
        <begin position="33"/>
        <end position="178"/>
    </location>
</feature>
<dbReference type="Proteomes" id="UP000245469">
    <property type="component" value="Unassembled WGS sequence"/>
</dbReference>
<reference evidence="5 6" key="1">
    <citation type="submission" date="2018-03" db="EMBL/GenBank/DDBJ databases">
        <title>Genomic Encyclopedia of Archaeal and Bacterial Type Strains, Phase II (KMG-II): from individual species to whole genera.</title>
        <authorList>
            <person name="Goeker M."/>
        </authorList>
    </citation>
    <scope>NUCLEOTIDE SEQUENCE [LARGE SCALE GENOMIC DNA]</scope>
    <source>
        <strain evidence="5 6">DSM 44889</strain>
    </source>
</reference>
<dbReference type="EMBL" id="QGDQ01000002">
    <property type="protein sequence ID" value="PWJ55692.1"/>
    <property type="molecule type" value="Genomic_DNA"/>
</dbReference>
<gene>
    <name evidence="5" type="ORF">BXY45_10255</name>
</gene>
<dbReference type="PANTHER" id="PTHR32089">
    <property type="entry name" value="METHYL-ACCEPTING CHEMOTAXIS PROTEIN MCPB"/>
    <property type="match status" value="1"/>
</dbReference>
<protein>
    <submittedName>
        <fullName evidence="5">Methyl-accepting chemotaxis protein</fullName>
    </submittedName>
</protein>
<dbReference type="PANTHER" id="PTHR32089:SF112">
    <property type="entry name" value="LYSOZYME-LIKE PROTEIN-RELATED"/>
    <property type="match status" value="1"/>
</dbReference>
<evidence type="ECO:0000313" key="6">
    <source>
        <dbReference type="Proteomes" id="UP000245469"/>
    </source>
</evidence>
<dbReference type="InterPro" id="IPR004089">
    <property type="entry name" value="MCPsignal_dom"/>
</dbReference>
<dbReference type="GO" id="GO:0006935">
    <property type="term" value="P:chemotaxis"/>
    <property type="evidence" value="ECO:0007669"/>
    <property type="project" value="InterPro"/>
</dbReference>
<dbReference type="Pfam" id="PF00015">
    <property type="entry name" value="MCPsignal"/>
    <property type="match status" value="1"/>
</dbReference>
<proteinExistence type="inferred from homology"/>
<keyword evidence="6" id="KW-1185">Reference proteome</keyword>
<dbReference type="RefSeq" id="WP_109772778.1">
    <property type="nucleotide sequence ID" value="NZ_QGDQ01000002.1"/>
</dbReference>
<evidence type="ECO:0000256" key="1">
    <source>
        <dbReference type="ARBA" id="ARBA00023224"/>
    </source>
</evidence>
<dbReference type="GO" id="GO:0016020">
    <property type="term" value="C:membrane"/>
    <property type="evidence" value="ECO:0007669"/>
    <property type="project" value="InterPro"/>
</dbReference>
<evidence type="ECO:0000256" key="2">
    <source>
        <dbReference type="ARBA" id="ARBA00029447"/>
    </source>
</evidence>
<dbReference type="InterPro" id="IPR004090">
    <property type="entry name" value="Chemotax_Me-accpt_rcpt"/>
</dbReference>
<dbReference type="PRINTS" id="PR00260">
    <property type="entry name" value="CHEMTRNSDUCR"/>
</dbReference>